<reference evidence="2 3" key="1">
    <citation type="submission" date="2016-08" db="EMBL/GenBank/DDBJ databases">
        <title>A Parts List for Fungal Cellulosomes Revealed by Comparative Genomics.</title>
        <authorList>
            <consortium name="DOE Joint Genome Institute"/>
            <person name="Haitjema C.H."/>
            <person name="Gilmore S.P."/>
            <person name="Henske J.K."/>
            <person name="Solomon K.V."/>
            <person name="De Groot R."/>
            <person name="Kuo A."/>
            <person name="Mondo S.J."/>
            <person name="Salamov A.A."/>
            <person name="Labutti K."/>
            <person name="Zhao Z."/>
            <person name="Chiniquy J."/>
            <person name="Barry K."/>
            <person name="Brewer H.M."/>
            <person name="Purvine S.O."/>
            <person name="Wright A.T."/>
            <person name="Boxma B."/>
            <person name="Van Alen T."/>
            <person name="Hackstein J.H."/>
            <person name="Baker S.E."/>
            <person name="Grigoriev I.V."/>
            <person name="O'Malley M.A."/>
        </authorList>
    </citation>
    <scope>NUCLEOTIDE SEQUENCE [LARGE SCALE GENOMIC DNA]</scope>
    <source>
        <strain evidence="2 3">G1</strain>
    </source>
</reference>
<feature type="transmembrane region" description="Helical" evidence="1">
    <location>
        <begin position="12"/>
        <end position="29"/>
    </location>
</feature>
<gene>
    <name evidence="2" type="ORF">LY90DRAFT_498410</name>
</gene>
<dbReference type="Proteomes" id="UP000193920">
    <property type="component" value="Unassembled WGS sequence"/>
</dbReference>
<organism evidence="2 3">
    <name type="scientific">Neocallimastix californiae</name>
    <dbReference type="NCBI Taxonomy" id="1754190"/>
    <lineage>
        <taxon>Eukaryota</taxon>
        <taxon>Fungi</taxon>
        <taxon>Fungi incertae sedis</taxon>
        <taxon>Chytridiomycota</taxon>
        <taxon>Chytridiomycota incertae sedis</taxon>
        <taxon>Neocallimastigomycetes</taxon>
        <taxon>Neocallimastigales</taxon>
        <taxon>Neocallimastigaceae</taxon>
        <taxon>Neocallimastix</taxon>
    </lineage>
</organism>
<comment type="caution">
    <text evidence="2">The sequence shown here is derived from an EMBL/GenBank/DDBJ whole genome shotgun (WGS) entry which is preliminary data.</text>
</comment>
<evidence type="ECO:0000313" key="3">
    <source>
        <dbReference type="Proteomes" id="UP000193920"/>
    </source>
</evidence>
<keyword evidence="3" id="KW-1185">Reference proteome</keyword>
<name>A0A1Y2FT99_9FUNG</name>
<proteinExistence type="predicted"/>
<protein>
    <submittedName>
        <fullName evidence="2">Uncharacterized protein</fullName>
    </submittedName>
</protein>
<evidence type="ECO:0000256" key="1">
    <source>
        <dbReference type="SAM" id="Phobius"/>
    </source>
</evidence>
<accession>A0A1Y2FT99</accession>
<evidence type="ECO:0000313" key="2">
    <source>
        <dbReference type="EMBL" id="ORY87169.1"/>
    </source>
</evidence>
<sequence length="116" mass="13416">MIPYHNLVKFKLRFLNLFFLGLTAAFVFGKSINDKGNSKVDENFVKNVINAENIVKLHYESNISNEELGNLLEKGWDYAESYIINNNIENSTAKNKFNTKIKKNVIQKYKINGIQK</sequence>
<keyword evidence="1" id="KW-0812">Transmembrane</keyword>
<keyword evidence="1" id="KW-0472">Membrane</keyword>
<dbReference type="AlphaFoldDB" id="A0A1Y2FT99"/>
<dbReference type="EMBL" id="MCOG01000001">
    <property type="protein sequence ID" value="ORY87169.1"/>
    <property type="molecule type" value="Genomic_DNA"/>
</dbReference>
<keyword evidence="1" id="KW-1133">Transmembrane helix</keyword>